<sequence length="470" mass="55552">MIQMMKMLFRSLEKNCKINCKKKEIKPFYNLIILDDVNIESTNSVKNLVEGILTTEDPKIKFLVTTRNENFLKDYGKLYLKGFTQEESLDFLTQGIQKDEERKSQYQKLADRIGNLPLALYTARTYMENMLIGPKKFLELLKEENIKDIESHFEKMDSREKKLFTAMKFCIYQDLKENLKPEAFEMFQMTQFLGNEDIPICLLEFCYRKNGYSENSETTMISNFLVQELQRSSFGTVEGEDENRRLSVHSSILLTLSLFTSEKEKRELLEKLLWRFSLLFDKDVFIKKDSLRMKQLIPHANAFLRHAEKINLIADYGMLILMTFVYDVVGYGYSIEHIFTLSNEFSEKCKESCFQIIQLNEEEIDASLKKSCEGCDENSVKFHETLAKKKCDVLWKKLEEMTTLHSTVIHKVVPRFILQRFRTQSNMHDLSRHLNIEPSNFVINATTYETLVEKIWLYHLIVWRPIFFMN</sequence>
<comment type="caution">
    <text evidence="1">The sequence shown here is derived from an EMBL/GenBank/DDBJ whole genome shotgun (WGS) entry which is preliminary data.</text>
</comment>
<reference evidence="1 2" key="1">
    <citation type="submission" date="2022-12" db="EMBL/GenBank/DDBJ databases">
        <title>Chromosome-level genome of Tegillarca granosa.</title>
        <authorList>
            <person name="Kim J."/>
        </authorList>
    </citation>
    <scope>NUCLEOTIDE SEQUENCE [LARGE SCALE GENOMIC DNA]</scope>
    <source>
        <strain evidence="1">Teg-2019</strain>
        <tissue evidence="1">Adductor muscle</tissue>
    </source>
</reference>
<accession>A0ABQ9EL41</accession>
<name>A0ABQ9EL41_TEGGR</name>
<dbReference type="EMBL" id="JARBDR010000813">
    <property type="protein sequence ID" value="KAJ8305977.1"/>
    <property type="molecule type" value="Genomic_DNA"/>
</dbReference>
<evidence type="ECO:0000313" key="2">
    <source>
        <dbReference type="Proteomes" id="UP001217089"/>
    </source>
</evidence>
<organism evidence="1 2">
    <name type="scientific">Tegillarca granosa</name>
    <name type="common">Malaysian cockle</name>
    <name type="synonym">Anadara granosa</name>
    <dbReference type="NCBI Taxonomy" id="220873"/>
    <lineage>
        <taxon>Eukaryota</taxon>
        <taxon>Metazoa</taxon>
        <taxon>Spiralia</taxon>
        <taxon>Lophotrochozoa</taxon>
        <taxon>Mollusca</taxon>
        <taxon>Bivalvia</taxon>
        <taxon>Autobranchia</taxon>
        <taxon>Pteriomorphia</taxon>
        <taxon>Arcoida</taxon>
        <taxon>Arcoidea</taxon>
        <taxon>Arcidae</taxon>
        <taxon>Tegillarca</taxon>
    </lineage>
</organism>
<evidence type="ECO:0000313" key="1">
    <source>
        <dbReference type="EMBL" id="KAJ8305977.1"/>
    </source>
</evidence>
<protein>
    <submittedName>
        <fullName evidence="1">Uncharacterized protein</fullName>
    </submittedName>
</protein>
<proteinExistence type="predicted"/>
<dbReference type="InterPro" id="IPR027417">
    <property type="entry name" value="P-loop_NTPase"/>
</dbReference>
<dbReference type="Proteomes" id="UP001217089">
    <property type="component" value="Unassembled WGS sequence"/>
</dbReference>
<keyword evidence="2" id="KW-1185">Reference proteome</keyword>
<dbReference type="SUPFAM" id="SSF52540">
    <property type="entry name" value="P-loop containing nucleoside triphosphate hydrolases"/>
    <property type="match status" value="1"/>
</dbReference>
<gene>
    <name evidence="1" type="ORF">KUTeg_016522</name>
</gene>